<dbReference type="Proteomes" id="UP001367676">
    <property type="component" value="Unassembled WGS sequence"/>
</dbReference>
<proteinExistence type="predicted"/>
<dbReference type="AlphaFoldDB" id="A0AAN9THP5"/>
<organism evidence="1 2">
    <name type="scientific">Parthenolecanium corni</name>
    <dbReference type="NCBI Taxonomy" id="536013"/>
    <lineage>
        <taxon>Eukaryota</taxon>
        <taxon>Metazoa</taxon>
        <taxon>Ecdysozoa</taxon>
        <taxon>Arthropoda</taxon>
        <taxon>Hexapoda</taxon>
        <taxon>Insecta</taxon>
        <taxon>Pterygota</taxon>
        <taxon>Neoptera</taxon>
        <taxon>Paraneoptera</taxon>
        <taxon>Hemiptera</taxon>
        <taxon>Sternorrhyncha</taxon>
        <taxon>Coccoidea</taxon>
        <taxon>Coccidae</taxon>
        <taxon>Parthenolecanium</taxon>
    </lineage>
</organism>
<evidence type="ECO:0000313" key="2">
    <source>
        <dbReference type="Proteomes" id="UP001367676"/>
    </source>
</evidence>
<accession>A0AAN9THP5</accession>
<gene>
    <name evidence="1" type="ORF">V9T40_007762</name>
</gene>
<protein>
    <submittedName>
        <fullName evidence="1">Uncharacterized protein</fullName>
    </submittedName>
</protein>
<dbReference type="EMBL" id="JBBCAQ010000020">
    <property type="protein sequence ID" value="KAK7593010.1"/>
    <property type="molecule type" value="Genomic_DNA"/>
</dbReference>
<evidence type="ECO:0000313" key="1">
    <source>
        <dbReference type="EMBL" id="KAK7593010.1"/>
    </source>
</evidence>
<name>A0AAN9THP5_9HEMI</name>
<comment type="caution">
    <text evidence="1">The sequence shown here is derived from an EMBL/GenBank/DDBJ whole genome shotgun (WGS) entry which is preliminary data.</text>
</comment>
<keyword evidence="2" id="KW-1185">Reference proteome</keyword>
<reference evidence="1 2" key="1">
    <citation type="submission" date="2024-03" db="EMBL/GenBank/DDBJ databases">
        <title>Adaptation during the transition from Ophiocordyceps entomopathogen to insect associate is accompanied by gene loss and intensified selection.</title>
        <authorList>
            <person name="Ward C.M."/>
            <person name="Onetto C.A."/>
            <person name="Borneman A.R."/>
        </authorList>
    </citation>
    <scope>NUCLEOTIDE SEQUENCE [LARGE SCALE GENOMIC DNA]</scope>
    <source>
        <strain evidence="1">AWRI1</strain>
        <tissue evidence="1">Single Adult Female</tissue>
    </source>
</reference>
<sequence>MTSQGAAAVAQADDILFMEKNPTTPNHSTLCAYEFLRPSTQEKRALDGREGGDGILRGKESEERWRCVNRVVVEEARKRRRVAIWQMPE</sequence>